<accession>A0A0J9RCM9</accession>
<dbReference type="Proteomes" id="UP000035880">
    <property type="component" value="Chromosome 2R"/>
</dbReference>
<dbReference type="GO" id="GO:0005198">
    <property type="term" value="F:structural molecule activity"/>
    <property type="evidence" value="ECO:0007669"/>
    <property type="project" value="EnsemblMetazoa"/>
</dbReference>
<reference evidence="2" key="3">
    <citation type="submission" date="2015-04" db="EMBL/GenBank/DDBJ databases">
        <authorList>
            <consortium name="FlyBase"/>
        </authorList>
    </citation>
    <scope>NUCLEOTIDE SEQUENCE</scope>
    <source>
        <strain evidence="2">W501</strain>
    </source>
</reference>
<dbReference type="GO" id="GO:0042595">
    <property type="term" value="P:behavioral response to starvation"/>
    <property type="evidence" value="ECO:0007669"/>
    <property type="project" value="EnsemblMetazoa"/>
</dbReference>
<dbReference type="GO" id="GO:0170047">
    <property type="term" value="C:virus-like capsid"/>
    <property type="evidence" value="ECO:0007669"/>
    <property type="project" value="EnsemblMetazoa"/>
</dbReference>
<organism evidence="2">
    <name type="scientific">Drosophila simulans</name>
    <name type="common">Fruit fly</name>
    <dbReference type="NCBI Taxonomy" id="7240"/>
    <lineage>
        <taxon>Eukaryota</taxon>
        <taxon>Metazoa</taxon>
        <taxon>Ecdysozoa</taxon>
        <taxon>Arthropoda</taxon>
        <taxon>Hexapoda</taxon>
        <taxon>Insecta</taxon>
        <taxon>Pterygota</taxon>
        <taxon>Neoptera</taxon>
        <taxon>Endopterygota</taxon>
        <taxon>Diptera</taxon>
        <taxon>Brachycera</taxon>
        <taxon>Muscomorpha</taxon>
        <taxon>Ephydroidea</taxon>
        <taxon>Drosophilidae</taxon>
        <taxon>Drosophila</taxon>
        <taxon>Sophophora</taxon>
    </lineage>
</organism>
<proteinExistence type="predicted"/>
<reference evidence="2" key="2">
    <citation type="submission" date="2014-06" db="EMBL/GenBank/DDBJ databases">
        <authorList>
            <person name="Hu T."/>
            <person name="Eisen M.B."/>
            <person name="Thornton K.R."/>
            <person name="Andolfatto P."/>
        </authorList>
    </citation>
    <scope>NUCLEOTIDE SEQUENCE</scope>
    <source>
        <strain evidence="2">W501</strain>
    </source>
</reference>
<feature type="domain" description="Retrotransposon gag" evidence="1">
    <location>
        <begin position="87"/>
        <end position="173"/>
    </location>
</feature>
<dbReference type="AlphaFoldDB" id="A0A0J9RCM9"/>
<dbReference type="KEGG" id="dsi:Dsimw501_GD29263"/>
<dbReference type="GO" id="GO:0030017">
    <property type="term" value="C:sarcomere"/>
    <property type="evidence" value="ECO:0007669"/>
    <property type="project" value="EnsemblMetazoa"/>
</dbReference>
<dbReference type="InterPro" id="IPR005162">
    <property type="entry name" value="Retrotrans_gag_dom"/>
</dbReference>
<evidence type="ECO:0000313" key="2">
    <source>
        <dbReference type="EMBL" id="KMY93747.1"/>
    </source>
</evidence>
<name>A0A0J9RCM9_DROSI</name>
<dbReference type="GO" id="GO:0048168">
    <property type="term" value="P:regulation of neuronal synaptic plasticity"/>
    <property type="evidence" value="ECO:0007669"/>
    <property type="project" value="EnsemblMetazoa"/>
</dbReference>
<dbReference type="GO" id="GO:1903561">
    <property type="term" value="C:extracellular vesicle"/>
    <property type="evidence" value="ECO:0007669"/>
    <property type="project" value="EnsemblMetazoa"/>
</dbReference>
<dbReference type="GO" id="GO:0110077">
    <property type="term" value="P:vesicle-mediated intercellular transport"/>
    <property type="evidence" value="ECO:0007669"/>
    <property type="project" value="EnsemblMetazoa"/>
</dbReference>
<dbReference type="GO" id="GO:0099156">
    <property type="term" value="P:cell-cell signaling via exosome"/>
    <property type="evidence" value="ECO:0007669"/>
    <property type="project" value="EnsemblMetazoa"/>
</dbReference>
<protein>
    <recommendedName>
        <fullName evidence="1">Retrotransposon gag domain-containing protein</fullName>
    </recommendedName>
</protein>
<dbReference type="Pfam" id="PF03732">
    <property type="entry name" value="Retrotrans_gag"/>
    <property type="match status" value="1"/>
</dbReference>
<evidence type="ECO:0000259" key="1">
    <source>
        <dbReference type="Pfam" id="PF03732"/>
    </source>
</evidence>
<dbReference type="GO" id="GO:0098975">
    <property type="term" value="C:postsynapse of neuromuscular junction"/>
    <property type="evidence" value="ECO:0007669"/>
    <property type="project" value="EnsemblMetazoa"/>
</dbReference>
<dbReference type="GO" id="GO:0051028">
    <property type="term" value="P:mRNA transport"/>
    <property type="evidence" value="ECO:0007669"/>
    <property type="project" value="EnsemblMetazoa"/>
</dbReference>
<reference evidence="2" key="1">
    <citation type="journal article" date="2013" name="Genome Res.">
        <title>A second-generation assembly of the Drosophila simulans genome provides new insights into patterns of lineage-specific divergence.</title>
        <authorList>
            <person name="Hu T.T."/>
            <person name="Eisen M.B."/>
            <person name="Thornton K.R."/>
            <person name="Andolfatto P."/>
        </authorList>
    </citation>
    <scope>NUCLEOTIDE SEQUENCE [LARGE SCALE GENOMIC DNA]</scope>
    <source>
        <strain evidence="2">W501</strain>
    </source>
</reference>
<dbReference type="EMBL" id="CM002911">
    <property type="protein sequence ID" value="KMY93747.1"/>
    <property type="molecule type" value="Genomic_DNA"/>
</dbReference>
<gene>
    <name evidence="2" type="primary">Dsim\GD29263</name>
    <name evidence="2" type="ORF">Dsimw501_GD29263</name>
</gene>
<dbReference type="GO" id="GO:0003729">
    <property type="term" value="F:mRNA binding"/>
    <property type="evidence" value="ECO:0007669"/>
    <property type="project" value="EnsemblMetazoa"/>
</dbReference>
<sequence length="254" mass="28809">MAQLTQMTNEQLRELIEAVRAAAVGAAGSAAAAGGADASRGKGNFSACTHSFGGTRDHDVVEEFIGNIETYKDVEGISDENALKGISLLFYGMASTWWQGVRKEATTWKEAIALIREHFSPTKPAYQIYTEFFQNKQEDHDPIDTFVIQKRALLAQLPNGRHDEETELDLLFGLLNIKYRKHISRQGIHTFKDLLEQGRIIEHNNQEDEEQVAATKNTRGSKRITRCTYCSFRGHTFDNCRKRQKDRQEDQNEN</sequence>
<dbReference type="Bgee" id="FBgn0270553">
    <property type="expression patterns" value="Expressed in adult organism and 3 other cell types or tissues"/>
</dbReference>
<dbReference type="OrthoDB" id="425619at2759"/>
<dbReference type="GO" id="GO:0042802">
    <property type="term" value="F:identical protein binding"/>
    <property type="evidence" value="ECO:0007669"/>
    <property type="project" value="EnsemblMetazoa"/>
</dbReference>